<accession>A0A0T9KQB2</accession>
<dbReference type="GO" id="GO:0008236">
    <property type="term" value="F:serine-type peptidase activity"/>
    <property type="evidence" value="ECO:0007669"/>
    <property type="project" value="UniProtKB-KW"/>
</dbReference>
<feature type="domain" description="LD-carboxypeptidase N-terminal" evidence="8">
    <location>
        <begin position="50"/>
        <end position="170"/>
    </location>
</feature>
<evidence type="ECO:0000256" key="4">
    <source>
        <dbReference type="ARBA" id="ARBA00022801"/>
    </source>
</evidence>
<dbReference type="EMBL" id="CPYI01000002">
    <property type="protein sequence ID" value="CNE20664.1"/>
    <property type="molecule type" value="Genomic_DNA"/>
</dbReference>
<dbReference type="Gene3D" id="3.40.50.10740">
    <property type="entry name" value="Class I glutamine amidotransferase-like"/>
    <property type="match status" value="1"/>
</dbReference>
<dbReference type="GO" id="GO:0006508">
    <property type="term" value="P:proteolysis"/>
    <property type="evidence" value="ECO:0007669"/>
    <property type="project" value="UniProtKB-KW"/>
</dbReference>
<feature type="active site" description="Charge relay system" evidence="6">
    <location>
        <position position="321"/>
    </location>
</feature>
<dbReference type="Gene3D" id="3.50.30.60">
    <property type="entry name" value="LD-carboxypeptidase A C-terminal domain-like"/>
    <property type="match status" value="1"/>
</dbReference>
<dbReference type="PIRSF" id="PIRSF028757">
    <property type="entry name" value="LD-carboxypeptidase"/>
    <property type="match status" value="1"/>
</dbReference>
<proteinExistence type="inferred from homology"/>
<comment type="similarity">
    <text evidence="1">Belongs to the peptidase S66 family.</text>
</comment>
<protein>
    <submittedName>
        <fullName evidence="10">Murein tetrapeptide carboxypeptidase</fullName>
        <ecNumber evidence="10">3.4.17.13</ecNumber>
    </submittedName>
</protein>
<evidence type="ECO:0000313" key="11">
    <source>
        <dbReference type="Proteomes" id="UP000045824"/>
    </source>
</evidence>
<gene>
    <name evidence="10" type="ORF">ERS008491_00673</name>
</gene>
<evidence type="ECO:0000256" key="5">
    <source>
        <dbReference type="ARBA" id="ARBA00022825"/>
    </source>
</evidence>
<feature type="active site" description="Nucleophile" evidence="6">
    <location>
        <position position="150"/>
    </location>
</feature>
<organism evidence="10 11">
    <name type="scientific">Yersinia kristensenii</name>
    <dbReference type="NCBI Taxonomy" id="28152"/>
    <lineage>
        <taxon>Bacteria</taxon>
        <taxon>Pseudomonadati</taxon>
        <taxon>Pseudomonadota</taxon>
        <taxon>Gammaproteobacteria</taxon>
        <taxon>Enterobacterales</taxon>
        <taxon>Yersiniaceae</taxon>
        <taxon>Yersinia</taxon>
    </lineage>
</organism>
<evidence type="ECO:0000259" key="8">
    <source>
        <dbReference type="Pfam" id="PF02016"/>
    </source>
</evidence>
<feature type="signal peptide" evidence="7">
    <location>
        <begin position="1"/>
        <end position="19"/>
    </location>
</feature>
<dbReference type="InterPro" id="IPR040449">
    <property type="entry name" value="Peptidase_S66_N"/>
</dbReference>
<name>A0A0T9KQB2_YERKR</name>
<feature type="active site" description="Charge relay system" evidence="6">
    <location>
        <position position="253"/>
    </location>
</feature>
<dbReference type="InterPro" id="IPR003507">
    <property type="entry name" value="S66_fam"/>
</dbReference>
<evidence type="ECO:0000256" key="6">
    <source>
        <dbReference type="PIRSR" id="PIRSR028757-1"/>
    </source>
</evidence>
<dbReference type="SUPFAM" id="SSF141986">
    <property type="entry name" value="LD-carboxypeptidase A C-terminal domain-like"/>
    <property type="match status" value="1"/>
</dbReference>
<evidence type="ECO:0000259" key="9">
    <source>
        <dbReference type="Pfam" id="PF17676"/>
    </source>
</evidence>
<evidence type="ECO:0000256" key="2">
    <source>
        <dbReference type="ARBA" id="ARBA00022645"/>
    </source>
</evidence>
<keyword evidence="3" id="KW-0645">Protease</keyword>
<dbReference type="PANTHER" id="PTHR30237:SF2">
    <property type="entry name" value="MUREIN TETRAPEPTIDE CARBOXYPEPTIDASE"/>
    <property type="match status" value="1"/>
</dbReference>
<dbReference type="SUPFAM" id="SSF52317">
    <property type="entry name" value="Class I glutamine amidotransferase-like"/>
    <property type="match status" value="1"/>
</dbReference>
<keyword evidence="7" id="KW-0732">Signal</keyword>
<sequence>MSRSFIINLLAFASVISQAAASTIPATIPVPPITDHHAQKKANIAEKPKIYLIASSSQYDESIIAQIRKTFDQEGYAIDTTYLDQNPTPLGYVNTDKIRAETLIKALTDNNVKYLWFVKGGSGALNLYPYLYANRKKVSASSPKILIGFSDVTVIHHYINNDINWPSIHGVLASYNKEMYELNKVEEISKYSSINEIFQTISGGVTYSGIEPMNLRAFEGGRGILNGGNLTLVQSLFSTRYEKKYSNKIMLLEDINVTYKQLDRTLHQLEYSKNFRPKAVIFGQFYEINAAQEEKELYRYVIQAFAKRVDYPVYYYPDFGHGTTNQPFILAQRVSISCNHNSRYCSLTQPPLTL</sequence>
<dbReference type="EC" id="3.4.17.13" evidence="10"/>
<dbReference type="InterPro" id="IPR029062">
    <property type="entry name" value="Class_I_gatase-like"/>
</dbReference>
<dbReference type="Pfam" id="PF17676">
    <property type="entry name" value="Peptidase_S66C"/>
    <property type="match status" value="1"/>
</dbReference>
<evidence type="ECO:0000313" key="10">
    <source>
        <dbReference type="EMBL" id="CNE20664.1"/>
    </source>
</evidence>
<dbReference type="GO" id="GO:0106415">
    <property type="term" value="F:muramoyltetrapeptide carboxypeptidase activity"/>
    <property type="evidence" value="ECO:0007669"/>
    <property type="project" value="UniProtKB-EC"/>
</dbReference>
<dbReference type="Pfam" id="PF02016">
    <property type="entry name" value="Peptidase_S66"/>
    <property type="match status" value="1"/>
</dbReference>
<keyword evidence="4 10" id="KW-0378">Hydrolase</keyword>
<dbReference type="PANTHER" id="PTHR30237">
    <property type="entry name" value="MURAMOYLTETRAPEPTIDE CARBOXYPEPTIDASE"/>
    <property type="match status" value="1"/>
</dbReference>
<dbReference type="InterPro" id="IPR027461">
    <property type="entry name" value="Carboxypeptidase_A_C_sf"/>
</dbReference>
<dbReference type="CDD" id="cd07025">
    <property type="entry name" value="Peptidase_S66"/>
    <property type="match status" value="1"/>
</dbReference>
<dbReference type="RefSeq" id="WP_245609856.1">
    <property type="nucleotide sequence ID" value="NZ_CAWMAB010000002.1"/>
</dbReference>
<keyword evidence="2 10" id="KW-0121">Carboxypeptidase</keyword>
<evidence type="ECO:0000256" key="3">
    <source>
        <dbReference type="ARBA" id="ARBA00022670"/>
    </source>
</evidence>
<dbReference type="InterPro" id="IPR040921">
    <property type="entry name" value="Peptidase_S66C"/>
</dbReference>
<dbReference type="InterPro" id="IPR027478">
    <property type="entry name" value="LdcA_N"/>
</dbReference>
<reference evidence="10 11" key="1">
    <citation type="submission" date="2015-03" db="EMBL/GenBank/DDBJ databases">
        <authorList>
            <person name="Murphy D."/>
        </authorList>
    </citation>
    <scope>NUCLEOTIDE SEQUENCE [LARGE SCALE GENOMIC DNA]</scope>
    <source>
        <strain evidence="10 11">FCF326</strain>
    </source>
</reference>
<evidence type="ECO:0000256" key="1">
    <source>
        <dbReference type="ARBA" id="ARBA00010233"/>
    </source>
</evidence>
<dbReference type="AlphaFoldDB" id="A0A0T9KQB2"/>
<feature type="chain" id="PRO_5006692047" evidence="7">
    <location>
        <begin position="20"/>
        <end position="354"/>
    </location>
</feature>
<feature type="domain" description="LD-carboxypeptidase C-terminal" evidence="9">
    <location>
        <begin position="222"/>
        <end position="335"/>
    </location>
</feature>
<dbReference type="Proteomes" id="UP000045824">
    <property type="component" value="Unassembled WGS sequence"/>
</dbReference>
<evidence type="ECO:0000256" key="7">
    <source>
        <dbReference type="SAM" id="SignalP"/>
    </source>
</evidence>
<keyword evidence="5" id="KW-0720">Serine protease</keyword>